<comment type="caution">
    <text evidence="8">The sequence shown here is derived from an EMBL/GenBank/DDBJ whole genome shotgun (WGS) entry which is preliminary data.</text>
</comment>
<comment type="similarity">
    <text evidence="1 4">Belongs to the universal ribosomal protein uS11 family.</text>
</comment>
<dbReference type="AlphaFoldDB" id="A0A4S4KCX3"/>
<accession>A0A4S4KCX3</accession>
<dbReference type="PANTHER" id="PTHR40465:SF1">
    <property type="entry name" value="DUF6534 DOMAIN-CONTAINING PROTEIN"/>
    <property type="match status" value="1"/>
</dbReference>
<dbReference type="Proteomes" id="UP000308199">
    <property type="component" value="Unassembled WGS sequence"/>
</dbReference>
<keyword evidence="6" id="KW-0812">Transmembrane</keyword>
<sequence length="461" mass="49924">ALHIKLRATGGTGTKTPGPGAQSALRALARAGMRIGRIEDVTPVPTDSTRRKFPVSKSILNQSLGHPHSVSLRVQKTHLSRLVIVVHDLRQRPVRARARARAALMSTSTNTSSRVVLPSYDNTLGAVLIGGFVSVFLYGVTCLQALIYYQRYPGDRGSVKYSALLVWLIDSFDAALTCHIGYFYLVSNFTNPAAIFAPVWSLKLHVLVTSVSDFLVRSFFARRIYTLSHGKKLITGIILSLSFVDLVVGIIITAKAFNISTFAGLTSVAVLFYLDFASNIGADTCVAVVLCYYLWIHRTGSKRTDPLVFKLMAYTVNTGMWAVIFATGGLICYAALPATLVFIAFYLNLSKVYVNSYLASLNLRKALLTSMKENALVSVSLSGGMSRDMPNFRPLTATMGAGSRTSTTGQDTHMRNVDLDLDPDPDMDVTTLDSLDTGKARTGASMVVNTPTDALEVSGGV</sequence>
<dbReference type="GO" id="GO:0003735">
    <property type="term" value="F:structural constituent of ribosome"/>
    <property type="evidence" value="ECO:0007669"/>
    <property type="project" value="InterPro"/>
</dbReference>
<evidence type="ECO:0000256" key="4">
    <source>
        <dbReference type="RuleBase" id="RU003629"/>
    </source>
</evidence>
<evidence type="ECO:0000256" key="5">
    <source>
        <dbReference type="SAM" id="MobiDB-lite"/>
    </source>
</evidence>
<dbReference type="InterPro" id="IPR001971">
    <property type="entry name" value="Ribosomal_uS11"/>
</dbReference>
<feature type="transmembrane region" description="Helical" evidence="6">
    <location>
        <begin position="272"/>
        <end position="295"/>
    </location>
</feature>
<dbReference type="InterPro" id="IPR036967">
    <property type="entry name" value="Ribosomal_uS11_sf"/>
</dbReference>
<keyword evidence="6" id="KW-1133">Transmembrane helix</keyword>
<feature type="domain" description="DUF6534" evidence="7">
    <location>
        <begin position="281"/>
        <end position="365"/>
    </location>
</feature>
<reference evidence="8 9" key="1">
    <citation type="submission" date="2019-02" db="EMBL/GenBank/DDBJ databases">
        <title>Genome sequencing of the rare red list fungi Phellinidium pouzarii.</title>
        <authorList>
            <person name="Buettner E."/>
            <person name="Kellner H."/>
        </authorList>
    </citation>
    <scope>NUCLEOTIDE SEQUENCE [LARGE SCALE GENOMIC DNA]</scope>
    <source>
        <strain evidence="8 9">DSM 108285</strain>
    </source>
</reference>
<dbReference type="OrthoDB" id="3214861at2759"/>
<keyword evidence="9" id="KW-1185">Reference proteome</keyword>
<proteinExistence type="inferred from homology"/>
<dbReference type="InterPro" id="IPR045339">
    <property type="entry name" value="DUF6534"/>
</dbReference>
<dbReference type="Pfam" id="PF20152">
    <property type="entry name" value="DUF6534"/>
    <property type="match status" value="1"/>
</dbReference>
<evidence type="ECO:0000313" key="8">
    <source>
        <dbReference type="EMBL" id="THG95905.1"/>
    </source>
</evidence>
<evidence type="ECO:0000256" key="2">
    <source>
        <dbReference type="ARBA" id="ARBA00022980"/>
    </source>
</evidence>
<dbReference type="GO" id="GO:0005840">
    <property type="term" value="C:ribosome"/>
    <property type="evidence" value="ECO:0007669"/>
    <property type="project" value="UniProtKB-KW"/>
</dbReference>
<dbReference type="EMBL" id="SGPK01000925">
    <property type="protein sequence ID" value="THG95905.1"/>
    <property type="molecule type" value="Genomic_DNA"/>
</dbReference>
<name>A0A4S4KCX3_9AGAM</name>
<dbReference type="Pfam" id="PF00411">
    <property type="entry name" value="Ribosomal_S11"/>
    <property type="match status" value="1"/>
</dbReference>
<feature type="transmembrane region" description="Helical" evidence="6">
    <location>
        <begin position="233"/>
        <end position="252"/>
    </location>
</feature>
<feature type="region of interest" description="Disordered" evidence="5">
    <location>
        <begin position="397"/>
        <end position="420"/>
    </location>
</feature>
<feature type="transmembrane region" description="Helical" evidence="6">
    <location>
        <begin position="330"/>
        <end position="349"/>
    </location>
</feature>
<feature type="transmembrane region" description="Helical" evidence="6">
    <location>
        <begin position="204"/>
        <end position="221"/>
    </location>
</feature>
<protein>
    <recommendedName>
        <fullName evidence="7">DUF6534 domain-containing protein</fullName>
    </recommendedName>
</protein>
<keyword evidence="2 4" id="KW-0689">Ribosomal protein</keyword>
<dbReference type="GO" id="GO:0006412">
    <property type="term" value="P:translation"/>
    <property type="evidence" value="ECO:0007669"/>
    <property type="project" value="InterPro"/>
</dbReference>
<evidence type="ECO:0000313" key="9">
    <source>
        <dbReference type="Proteomes" id="UP000308199"/>
    </source>
</evidence>
<evidence type="ECO:0000256" key="1">
    <source>
        <dbReference type="ARBA" id="ARBA00006194"/>
    </source>
</evidence>
<feature type="transmembrane region" description="Helical" evidence="6">
    <location>
        <begin position="161"/>
        <end position="184"/>
    </location>
</feature>
<dbReference type="PROSITE" id="PS00054">
    <property type="entry name" value="RIBOSOMAL_S11"/>
    <property type="match status" value="1"/>
</dbReference>
<keyword evidence="6" id="KW-0472">Membrane</keyword>
<dbReference type="Gene3D" id="3.30.420.80">
    <property type="entry name" value="Ribosomal protein S11"/>
    <property type="match status" value="1"/>
</dbReference>
<gene>
    <name evidence="8" type="ORF">EW145_g7880</name>
</gene>
<dbReference type="SUPFAM" id="SSF53137">
    <property type="entry name" value="Translational machinery components"/>
    <property type="match status" value="1"/>
</dbReference>
<dbReference type="GO" id="GO:1990904">
    <property type="term" value="C:ribonucleoprotein complex"/>
    <property type="evidence" value="ECO:0007669"/>
    <property type="project" value="UniProtKB-KW"/>
</dbReference>
<feature type="non-terminal residue" evidence="8">
    <location>
        <position position="1"/>
    </location>
</feature>
<feature type="transmembrane region" description="Helical" evidence="6">
    <location>
        <begin position="124"/>
        <end position="149"/>
    </location>
</feature>
<dbReference type="InterPro" id="IPR018102">
    <property type="entry name" value="Ribosomal_uS11_CS"/>
</dbReference>
<feature type="region of interest" description="Disordered" evidence="5">
    <location>
        <begin position="1"/>
        <end position="21"/>
    </location>
</feature>
<organism evidence="8 9">
    <name type="scientific">Phellinidium pouzarii</name>
    <dbReference type="NCBI Taxonomy" id="167371"/>
    <lineage>
        <taxon>Eukaryota</taxon>
        <taxon>Fungi</taxon>
        <taxon>Dikarya</taxon>
        <taxon>Basidiomycota</taxon>
        <taxon>Agaricomycotina</taxon>
        <taxon>Agaricomycetes</taxon>
        <taxon>Hymenochaetales</taxon>
        <taxon>Hymenochaetaceae</taxon>
        <taxon>Phellinidium</taxon>
    </lineage>
</organism>
<keyword evidence="3 4" id="KW-0687">Ribonucleoprotein</keyword>
<evidence type="ECO:0000259" key="7">
    <source>
        <dbReference type="Pfam" id="PF20152"/>
    </source>
</evidence>
<dbReference type="PANTHER" id="PTHR40465">
    <property type="entry name" value="CHROMOSOME 1, WHOLE GENOME SHOTGUN SEQUENCE"/>
    <property type="match status" value="1"/>
</dbReference>
<evidence type="ECO:0000256" key="3">
    <source>
        <dbReference type="ARBA" id="ARBA00023274"/>
    </source>
</evidence>
<evidence type="ECO:0000256" key="6">
    <source>
        <dbReference type="SAM" id="Phobius"/>
    </source>
</evidence>